<dbReference type="EMBL" id="BAFK01000020">
    <property type="protein sequence ID" value="GAB59991.1"/>
    <property type="molecule type" value="Genomic_DNA"/>
</dbReference>
<gene>
    <name evidence="1" type="ORF">RNAN_3004</name>
</gene>
<reference evidence="1 2" key="1">
    <citation type="journal article" date="2012" name="J. Bacteriol.">
        <title>Genome Sequence of the Protease-Producing Bacterium Rheinheimera nanhaiensis E407-8T, Isolated from Deep-Sea Sediment of the South China Sea.</title>
        <authorList>
            <person name="Zhang X.-Y."/>
            <person name="Zhang Y.-J."/>
            <person name="Qin Q.-L."/>
            <person name="Xie B.-B."/>
            <person name="Chen X.-L."/>
            <person name="Zhou B.-C."/>
            <person name="Zhang Y.-Z."/>
        </authorList>
    </citation>
    <scope>NUCLEOTIDE SEQUENCE [LARGE SCALE GENOMIC DNA]</scope>
    <source>
        <strain evidence="1 2">E407-8</strain>
    </source>
</reference>
<proteinExistence type="predicted"/>
<protein>
    <submittedName>
        <fullName evidence="1">Uncharacterized protein</fullName>
    </submittedName>
</protein>
<dbReference type="Proteomes" id="UP000004374">
    <property type="component" value="Unassembled WGS sequence"/>
</dbReference>
<dbReference type="AlphaFoldDB" id="I1E113"/>
<name>I1E113_9GAMM</name>
<evidence type="ECO:0000313" key="1">
    <source>
        <dbReference type="EMBL" id="GAB59991.1"/>
    </source>
</evidence>
<organism evidence="1 2">
    <name type="scientific">Rheinheimera nanhaiensis E407-8</name>
    <dbReference type="NCBI Taxonomy" id="562729"/>
    <lineage>
        <taxon>Bacteria</taxon>
        <taxon>Pseudomonadati</taxon>
        <taxon>Pseudomonadota</taxon>
        <taxon>Gammaproteobacteria</taxon>
        <taxon>Chromatiales</taxon>
        <taxon>Chromatiaceae</taxon>
        <taxon>Rheinheimera</taxon>
    </lineage>
</organism>
<sequence>MTNHASAKPYRSCTIKHSNTLLFNYYVIEFTTIYQPKQNLISGLAVVKLFVLIQ</sequence>
<keyword evidence="2" id="KW-1185">Reference proteome</keyword>
<comment type="caution">
    <text evidence="1">The sequence shown here is derived from an EMBL/GenBank/DDBJ whole genome shotgun (WGS) entry which is preliminary data.</text>
</comment>
<evidence type="ECO:0000313" key="2">
    <source>
        <dbReference type="Proteomes" id="UP000004374"/>
    </source>
</evidence>
<accession>I1E113</accession>